<reference evidence="1 2" key="1">
    <citation type="submission" date="2016-06" db="EMBL/GenBank/DDBJ databases">
        <authorList>
            <person name="Kjaerup R.B."/>
            <person name="Dalgaard T.S."/>
            <person name="Juul-Madsen H.R."/>
        </authorList>
    </citation>
    <scope>NUCLEOTIDE SEQUENCE [LARGE SCALE GENOMIC DNA]</scope>
    <source>
        <strain evidence="1 2">1245335.1</strain>
    </source>
</reference>
<dbReference type="OrthoDB" id="9805171at2"/>
<organism evidence="1 2">
    <name type="scientific">Mycobacterium asiaticum</name>
    <dbReference type="NCBI Taxonomy" id="1790"/>
    <lineage>
        <taxon>Bacteria</taxon>
        <taxon>Bacillati</taxon>
        <taxon>Actinomycetota</taxon>
        <taxon>Actinomycetes</taxon>
        <taxon>Mycobacteriales</taxon>
        <taxon>Mycobacteriaceae</taxon>
        <taxon>Mycobacterium</taxon>
    </lineage>
</organism>
<dbReference type="Proteomes" id="UP000093819">
    <property type="component" value="Unassembled WGS sequence"/>
</dbReference>
<sequence length="226" mass="25599">MRWMRCADCDHSFTEGYFTDAALEILFVNTDDQQIVGVDIELHRSISARMVNHVVDVTGLPSSDLWVDVGFGNGSLLMTAKEFGFDVFGIDLRKKNVEDIQAFGVPAHHGTLQSAISSVGFASKPTVISMADVVEHEPFPLDSLRLAREFIRDDGVLLVSMPNASAPLWDSWNAADLNPYWYEIEHYHNFGRERLYAVLEKSGFRPIRYFNSERYRCCMEILAKAL</sequence>
<dbReference type="EMBL" id="LZLR01000154">
    <property type="protein sequence ID" value="OBK19234.1"/>
    <property type="molecule type" value="Genomic_DNA"/>
</dbReference>
<comment type="caution">
    <text evidence="1">The sequence shown here is derived from an EMBL/GenBank/DDBJ whole genome shotgun (WGS) entry which is preliminary data.</text>
</comment>
<dbReference type="Pfam" id="PF13489">
    <property type="entry name" value="Methyltransf_23"/>
    <property type="match status" value="1"/>
</dbReference>
<gene>
    <name evidence="1" type="ORF">A5635_26840</name>
</gene>
<dbReference type="InterPro" id="IPR029063">
    <property type="entry name" value="SAM-dependent_MTases_sf"/>
</dbReference>
<dbReference type="SUPFAM" id="SSF53335">
    <property type="entry name" value="S-adenosyl-L-methionine-dependent methyltransferases"/>
    <property type="match status" value="1"/>
</dbReference>
<accession>A0A1A3NDS5</accession>
<dbReference type="AlphaFoldDB" id="A0A1A3NDS5"/>
<evidence type="ECO:0008006" key="3">
    <source>
        <dbReference type="Google" id="ProtNLM"/>
    </source>
</evidence>
<dbReference type="Gene3D" id="3.40.50.150">
    <property type="entry name" value="Vaccinia Virus protein VP39"/>
    <property type="match status" value="1"/>
</dbReference>
<dbReference type="RefSeq" id="WP_065036609.1">
    <property type="nucleotide sequence ID" value="NZ_LZLR01000154.1"/>
</dbReference>
<evidence type="ECO:0000313" key="2">
    <source>
        <dbReference type="Proteomes" id="UP000093819"/>
    </source>
</evidence>
<evidence type="ECO:0000313" key="1">
    <source>
        <dbReference type="EMBL" id="OBK19234.1"/>
    </source>
</evidence>
<proteinExistence type="predicted"/>
<protein>
    <recommendedName>
        <fullName evidence="3">2-polyprenyl-3-methyl-5-hydroxy-6-metoxy-1, 4-benzoquinol methylase</fullName>
    </recommendedName>
</protein>
<name>A0A1A3NDS5_MYCAS</name>